<name>A0A2P5T015_9GAMM</name>
<comment type="caution">
    <text evidence="2">The sequence shown here is derived from an EMBL/GenBank/DDBJ whole genome shotgun (WGS) entry which is preliminary data.</text>
</comment>
<dbReference type="GO" id="GO:0016020">
    <property type="term" value="C:membrane"/>
    <property type="evidence" value="ECO:0007669"/>
    <property type="project" value="InterPro"/>
</dbReference>
<reference evidence="2 3" key="1">
    <citation type="journal article" date="2018" name="Genome Biol. Evol.">
        <title>Cladogenesis and Genomic Streamlining in Extracellular Endosymbionts of Tropical Stink Bugs.</title>
        <authorList>
            <person name="Otero-Bravo A."/>
            <person name="Goffredi S."/>
            <person name="Sabree Z.L."/>
        </authorList>
    </citation>
    <scope>NUCLEOTIDE SEQUENCE [LARGE SCALE GENOMIC DNA]</scope>
    <source>
        <strain evidence="2 3">SoEE</strain>
    </source>
</reference>
<proteinExistence type="predicted"/>
<sequence length="150" mass="17449">MRWLFLITFFILLWIEIALFISLSKIFGIALTILLVLFTSCIGILIVKNQSIKNFILIKKKLIYNEVPTKEIVKIIALIISGFLLLLPGFLTDLFGLLLLIPPIQNFIIIKIMKRLIICGTFNNNRFTIDGEFERKNDKYINQCDDFKKH</sequence>
<dbReference type="AlphaFoldDB" id="A0A2P5T015"/>
<dbReference type="NCBIfam" id="NF008528">
    <property type="entry name" value="PRK11463.1-2"/>
    <property type="match status" value="1"/>
</dbReference>
<gene>
    <name evidence="2" type="ORF">CRV12_01670</name>
</gene>
<feature type="transmembrane region" description="Helical" evidence="1">
    <location>
        <begin position="28"/>
        <end position="47"/>
    </location>
</feature>
<dbReference type="PANTHER" id="PTHR35335">
    <property type="entry name" value="UPF0716 PROTEIN FXSA"/>
    <property type="match status" value="1"/>
</dbReference>
<keyword evidence="1" id="KW-1133">Transmembrane helix</keyword>
<dbReference type="Pfam" id="PF04186">
    <property type="entry name" value="FxsA"/>
    <property type="match status" value="1"/>
</dbReference>
<evidence type="ECO:0000313" key="3">
    <source>
        <dbReference type="Proteomes" id="UP000296153"/>
    </source>
</evidence>
<feature type="transmembrane region" description="Helical" evidence="1">
    <location>
        <begin position="68"/>
        <end position="88"/>
    </location>
</feature>
<evidence type="ECO:0000313" key="2">
    <source>
        <dbReference type="EMBL" id="PPI87906.1"/>
    </source>
</evidence>
<dbReference type="InterPro" id="IPR007313">
    <property type="entry name" value="FxsA"/>
</dbReference>
<dbReference type="EMBL" id="PDKT01000002">
    <property type="protein sequence ID" value="PPI87906.1"/>
    <property type="molecule type" value="Genomic_DNA"/>
</dbReference>
<evidence type="ECO:0000256" key="1">
    <source>
        <dbReference type="SAM" id="Phobius"/>
    </source>
</evidence>
<dbReference type="PANTHER" id="PTHR35335:SF1">
    <property type="entry name" value="UPF0716 PROTEIN FXSA"/>
    <property type="match status" value="1"/>
</dbReference>
<dbReference type="OrthoDB" id="9792788at2"/>
<accession>A0A2P5T015</accession>
<dbReference type="Proteomes" id="UP000296153">
    <property type="component" value="Unassembled WGS sequence"/>
</dbReference>
<protein>
    <submittedName>
        <fullName evidence="2">Exclusion suppressor FxsA</fullName>
    </submittedName>
</protein>
<keyword evidence="1" id="KW-0812">Transmembrane</keyword>
<dbReference type="RefSeq" id="WP_136130935.1">
    <property type="nucleotide sequence ID" value="NZ_PDKT01000002.1"/>
</dbReference>
<organism evidence="2 3">
    <name type="scientific">Candidatus Pantoea edessiphila</name>
    <dbReference type="NCBI Taxonomy" id="2044610"/>
    <lineage>
        <taxon>Bacteria</taxon>
        <taxon>Pseudomonadati</taxon>
        <taxon>Pseudomonadota</taxon>
        <taxon>Gammaproteobacteria</taxon>
        <taxon>Enterobacterales</taxon>
        <taxon>Erwiniaceae</taxon>
        <taxon>Pantoea</taxon>
    </lineage>
</organism>
<keyword evidence="1" id="KW-0472">Membrane</keyword>